<keyword evidence="2" id="KW-0949">S-adenosyl-L-methionine</keyword>
<dbReference type="Proteomes" id="UP000009080">
    <property type="component" value="Chromosome"/>
</dbReference>
<dbReference type="GO" id="GO:0046872">
    <property type="term" value="F:metal ion binding"/>
    <property type="evidence" value="ECO:0007669"/>
    <property type="project" value="UniProtKB-KW"/>
</dbReference>
<dbReference type="Gene3D" id="3.20.20.70">
    <property type="entry name" value="Aldolase class I"/>
    <property type="match status" value="1"/>
</dbReference>
<dbReference type="GO" id="GO:0003824">
    <property type="term" value="F:catalytic activity"/>
    <property type="evidence" value="ECO:0007669"/>
    <property type="project" value="InterPro"/>
</dbReference>
<protein>
    <submittedName>
        <fullName evidence="7">Radical SAM domain protein</fullName>
    </submittedName>
</protein>
<dbReference type="AlphaFoldDB" id="C5BK30"/>
<dbReference type="GO" id="GO:0051536">
    <property type="term" value="F:iron-sulfur cluster binding"/>
    <property type="evidence" value="ECO:0007669"/>
    <property type="project" value="UniProtKB-KW"/>
</dbReference>
<dbReference type="InterPro" id="IPR013785">
    <property type="entry name" value="Aldolase_TIM"/>
</dbReference>
<dbReference type="Pfam" id="PF04055">
    <property type="entry name" value="Radical_SAM"/>
    <property type="match status" value="1"/>
</dbReference>
<feature type="domain" description="Radical SAM core" evidence="6">
    <location>
        <begin position="134"/>
        <end position="315"/>
    </location>
</feature>
<dbReference type="EMBL" id="CP001614">
    <property type="protein sequence ID" value="ACR14486.1"/>
    <property type="molecule type" value="Genomic_DNA"/>
</dbReference>
<keyword evidence="4" id="KW-0408">Iron</keyword>
<evidence type="ECO:0000256" key="4">
    <source>
        <dbReference type="ARBA" id="ARBA00023004"/>
    </source>
</evidence>
<dbReference type="STRING" id="377629.TERTU_2274"/>
<dbReference type="RefSeq" id="WP_015820600.1">
    <property type="nucleotide sequence ID" value="NC_012997.1"/>
</dbReference>
<organism evidence="7 8">
    <name type="scientific">Teredinibacter turnerae (strain ATCC 39867 / T7901)</name>
    <dbReference type="NCBI Taxonomy" id="377629"/>
    <lineage>
        <taxon>Bacteria</taxon>
        <taxon>Pseudomonadati</taxon>
        <taxon>Pseudomonadota</taxon>
        <taxon>Gammaproteobacteria</taxon>
        <taxon>Cellvibrionales</taxon>
        <taxon>Cellvibrionaceae</taxon>
        <taxon>Teredinibacter</taxon>
    </lineage>
</organism>
<evidence type="ECO:0000256" key="1">
    <source>
        <dbReference type="ARBA" id="ARBA00001966"/>
    </source>
</evidence>
<dbReference type="InterPro" id="IPR007197">
    <property type="entry name" value="rSAM"/>
</dbReference>
<evidence type="ECO:0000256" key="2">
    <source>
        <dbReference type="ARBA" id="ARBA00022691"/>
    </source>
</evidence>
<evidence type="ECO:0000259" key="6">
    <source>
        <dbReference type="Pfam" id="PF04055"/>
    </source>
</evidence>
<dbReference type="NCBIfam" id="NF033640">
    <property type="entry name" value="N_Twi_rSAM"/>
    <property type="match status" value="1"/>
</dbReference>
<reference evidence="7 8" key="1">
    <citation type="journal article" date="2009" name="PLoS ONE">
        <title>The complete genome of Teredinibacter turnerae T7901: an intracellular endosymbiont of marine wood-boring bivalves (shipworms).</title>
        <authorList>
            <person name="Yang J.C."/>
            <person name="Madupu R."/>
            <person name="Durkin A.S."/>
            <person name="Ekborg N.A."/>
            <person name="Pedamallu C.S."/>
            <person name="Hostetler J.B."/>
            <person name="Radune D."/>
            <person name="Toms B.S."/>
            <person name="Henrissat B."/>
            <person name="Coutinho P.M."/>
            <person name="Schwarz S."/>
            <person name="Field L."/>
            <person name="Trindade-Silva A.E."/>
            <person name="Soares C.A.G."/>
            <person name="Elshahawi S."/>
            <person name="Hanora A."/>
            <person name="Schmidt E.W."/>
            <person name="Haygood M.G."/>
            <person name="Posfai J."/>
            <person name="Benner J."/>
            <person name="Madinger C."/>
            <person name="Nove J."/>
            <person name="Anton B."/>
            <person name="Chaudhary K."/>
            <person name="Foster J."/>
            <person name="Holman A."/>
            <person name="Kumar S."/>
            <person name="Lessard P.A."/>
            <person name="Luyten Y.A."/>
            <person name="Slatko B."/>
            <person name="Wood N."/>
            <person name="Wu B."/>
            <person name="Teplitski M."/>
            <person name="Mougous J.D."/>
            <person name="Ward N."/>
            <person name="Eisen J.A."/>
            <person name="Badger J.H."/>
            <person name="Distel D.L."/>
        </authorList>
    </citation>
    <scope>NUCLEOTIDE SEQUENCE [LARGE SCALE GENOMIC DNA]</scope>
    <source>
        <strain evidence="8">ATCC 39867 / T7901</strain>
    </source>
</reference>
<keyword evidence="3" id="KW-0479">Metal-binding</keyword>
<comment type="cofactor">
    <cofactor evidence="1">
        <name>[4Fe-4S] cluster</name>
        <dbReference type="ChEBI" id="CHEBI:49883"/>
    </cofactor>
</comment>
<evidence type="ECO:0000313" key="8">
    <source>
        <dbReference type="Proteomes" id="UP000009080"/>
    </source>
</evidence>
<evidence type="ECO:0000256" key="5">
    <source>
        <dbReference type="ARBA" id="ARBA00023014"/>
    </source>
</evidence>
<dbReference type="InterPro" id="IPR058240">
    <property type="entry name" value="rSAM_sf"/>
</dbReference>
<sequence>MSTTLIETKELLDEVSPTMCVAKWKQVTLHLHNGHTHSCHHPQVHPIPLESLSDRHDALHNTPQKINARLQMLNGERPSECQYCWNVEDLKGFSEGNLFSDRVIKSSDSWANQYIHSFSKDKIVDKVDPSYVEVSFSNHCNMKCSYCSPVYSSRWVEEIKTHGPYPTSANFGDLQYFEESGELPIHHSKYNPFVEAFWRWWPTLIDGLKVLRVTGGEPLLSKDSFEILNQLKVNPQPFLELGINTNGSIPFELFDKFVQNAKSLLEDKKIKSLTIYTSVDGWEETAEYSRFGLDFSLWQKNIEHILREIPSATVVVMSTTNVFSVTRYKRLLEYIYTLKSRYLNENRWIPIAIDIAILRHPHHLNLSVLSPEYHDAFDASLDYMQQNSVEMGSQAGFYDFEINKLKRLIEFIKSSPQGNENIDLADSRKDFIRFVDEHDRRRGTSFRRTFPELNSFYDLCSEMIAGE</sequence>
<gene>
    <name evidence="7" type="ordered locus">TERTU_2274</name>
</gene>
<dbReference type="SUPFAM" id="SSF102114">
    <property type="entry name" value="Radical SAM enzymes"/>
    <property type="match status" value="1"/>
</dbReference>
<dbReference type="OrthoDB" id="5292692at2"/>
<evidence type="ECO:0000256" key="3">
    <source>
        <dbReference type="ARBA" id="ARBA00022723"/>
    </source>
</evidence>
<dbReference type="HOGENOM" id="CLU_595506_0_0_6"/>
<keyword evidence="5" id="KW-0411">Iron-sulfur</keyword>
<name>C5BK30_TERTT</name>
<accession>C5BK30</accession>
<dbReference type="SFLD" id="SFLDS00029">
    <property type="entry name" value="Radical_SAM"/>
    <property type="match status" value="1"/>
</dbReference>
<keyword evidence="8" id="KW-1185">Reference proteome</keyword>
<evidence type="ECO:0000313" key="7">
    <source>
        <dbReference type="EMBL" id="ACR14486.1"/>
    </source>
</evidence>
<proteinExistence type="predicted"/>
<dbReference type="KEGG" id="ttu:TERTU_2274"/>
<dbReference type="eggNOG" id="COG0535">
    <property type="taxonomic scope" value="Bacteria"/>
</dbReference>